<feature type="domain" description="Ribonuclease H1 N-terminal" evidence="1">
    <location>
        <begin position="5"/>
        <end position="46"/>
    </location>
</feature>
<keyword evidence="3" id="KW-1185">Reference proteome</keyword>
<accession>A0AAW2CT16</accession>
<evidence type="ECO:0000259" key="1">
    <source>
        <dbReference type="Pfam" id="PF01693"/>
    </source>
</evidence>
<protein>
    <recommendedName>
        <fullName evidence="1">Ribonuclease H1 N-terminal domain-containing protein</fullName>
    </recommendedName>
</protein>
<gene>
    <name evidence="2" type="ORF">SO802_015206</name>
</gene>
<dbReference type="Proteomes" id="UP001459277">
    <property type="component" value="Unassembled WGS sequence"/>
</dbReference>
<dbReference type="Gene3D" id="3.40.970.10">
    <property type="entry name" value="Ribonuclease H1, N-terminal domain"/>
    <property type="match status" value="1"/>
</dbReference>
<dbReference type="EMBL" id="JAZDWU010000005">
    <property type="protein sequence ID" value="KAL0001425.1"/>
    <property type="molecule type" value="Genomic_DNA"/>
</dbReference>
<dbReference type="InterPro" id="IPR037056">
    <property type="entry name" value="RNase_H1_N_sf"/>
</dbReference>
<evidence type="ECO:0000313" key="2">
    <source>
        <dbReference type="EMBL" id="KAL0001425.1"/>
    </source>
</evidence>
<comment type="caution">
    <text evidence="2">The sequence shown here is derived from an EMBL/GenBank/DDBJ whole genome shotgun (WGS) entry which is preliminary data.</text>
</comment>
<dbReference type="InterPro" id="IPR009027">
    <property type="entry name" value="Ribosomal_bL9/RNase_H1_N"/>
</dbReference>
<dbReference type="Pfam" id="PF01693">
    <property type="entry name" value="Cauli_VI"/>
    <property type="match status" value="1"/>
</dbReference>
<dbReference type="InterPro" id="IPR011320">
    <property type="entry name" value="RNase_H1_N"/>
</dbReference>
<sequence length="163" mass="18179">MGRTYVVFNGHVLGIYDSWLDASRQVHKFPNANHKSYKDRREAEAAYMEYLHCNGMDVQGGASALWATPNISTSTPPSTSPSEGTNYGSGDIRNTFLRYQLEVAVEERDHARRITTLSVNMFNEVVAHVVADVEVDAPTRQHTDAASTDWPVDKIYDLVVVCS</sequence>
<dbReference type="SUPFAM" id="SSF55658">
    <property type="entry name" value="L9 N-domain-like"/>
    <property type="match status" value="1"/>
</dbReference>
<evidence type="ECO:0000313" key="3">
    <source>
        <dbReference type="Proteomes" id="UP001459277"/>
    </source>
</evidence>
<dbReference type="AlphaFoldDB" id="A0AAW2CT16"/>
<reference evidence="2 3" key="1">
    <citation type="submission" date="2024-01" db="EMBL/GenBank/DDBJ databases">
        <title>A telomere-to-telomere, gap-free genome of sweet tea (Lithocarpus litseifolius).</title>
        <authorList>
            <person name="Zhou J."/>
        </authorList>
    </citation>
    <scope>NUCLEOTIDE SEQUENCE [LARGE SCALE GENOMIC DNA]</scope>
    <source>
        <strain evidence="2">Zhou-2022a</strain>
        <tissue evidence="2">Leaf</tissue>
    </source>
</reference>
<name>A0AAW2CT16_9ROSI</name>
<proteinExistence type="predicted"/>
<organism evidence="2 3">
    <name type="scientific">Lithocarpus litseifolius</name>
    <dbReference type="NCBI Taxonomy" id="425828"/>
    <lineage>
        <taxon>Eukaryota</taxon>
        <taxon>Viridiplantae</taxon>
        <taxon>Streptophyta</taxon>
        <taxon>Embryophyta</taxon>
        <taxon>Tracheophyta</taxon>
        <taxon>Spermatophyta</taxon>
        <taxon>Magnoliopsida</taxon>
        <taxon>eudicotyledons</taxon>
        <taxon>Gunneridae</taxon>
        <taxon>Pentapetalae</taxon>
        <taxon>rosids</taxon>
        <taxon>fabids</taxon>
        <taxon>Fagales</taxon>
        <taxon>Fagaceae</taxon>
        <taxon>Lithocarpus</taxon>
    </lineage>
</organism>